<comment type="catalytic activity">
    <reaction evidence="1 9">
        <text>N-(5-phospho-beta-D-ribosyl)anthranilate = 1-(2-carboxyphenylamino)-1-deoxy-D-ribulose 5-phosphate</text>
        <dbReference type="Rhea" id="RHEA:21540"/>
        <dbReference type="ChEBI" id="CHEBI:18277"/>
        <dbReference type="ChEBI" id="CHEBI:58613"/>
        <dbReference type="EC" id="5.3.1.24"/>
    </reaction>
</comment>
<organism evidence="11 12">
    <name type="scientific">Liquorilactobacillus uvarum DSM 19971</name>
    <dbReference type="NCBI Taxonomy" id="1423812"/>
    <lineage>
        <taxon>Bacteria</taxon>
        <taxon>Bacillati</taxon>
        <taxon>Bacillota</taxon>
        <taxon>Bacilli</taxon>
        <taxon>Lactobacillales</taxon>
        <taxon>Lactobacillaceae</taxon>
        <taxon>Liquorilactobacillus</taxon>
    </lineage>
</organism>
<dbReference type="PANTHER" id="PTHR42894">
    <property type="entry name" value="N-(5'-PHOSPHORIBOSYL)ANTHRANILATE ISOMERASE"/>
    <property type="match status" value="1"/>
</dbReference>
<keyword evidence="8 9" id="KW-0413">Isomerase</keyword>
<evidence type="ECO:0000256" key="4">
    <source>
        <dbReference type="ARBA" id="ARBA00022272"/>
    </source>
</evidence>
<dbReference type="PANTHER" id="PTHR42894:SF1">
    <property type="entry name" value="N-(5'-PHOSPHORIBOSYL)ANTHRANILATE ISOMERASE"/>
    <property type="match status" value="1"/>
</dbReference>
<evidence type="ECO:0000256" key="9">
    <source>
        <dbReference type="HAMAP-Rule" id="MF_00135"/>
    </source>
</evidence>
<sequence>MNQQQDIHAVNKLFPEFIGFVFAPSQRQISFERAKKLHSLLSPSIKTVGVFVEPSNKDVLALYSMGIIQVAQLHGTVSYEQIKFLQKKGLEIIQVKRSNQSTNNSPAEYIMFDSPKPGSGKKADLNKLTRPQRPFVIAGGLNASNVTQVIEKFHPDIVDVSSGVETNGKKDPQKIKEFIRSVRNAK</sequence>
<dbReference type="Proteomes" id="UP000051155">
    <property type="component" value="Unassembled WGS sequence"/>
</dbReference>
<accession>A0A0R1PYW8</accession>
<dbReference type="EC" id="5.3.1.24" evidence="3 9"/>
<keyword evidence="6 9" id="KW-0822">Tryptophan biosynthesis</keyword>
<dbReference type="SUPFAM" id="SSF51366">
    <property type="entry name" value="Ribulose-phoshate binding barrel"/>
    <property type="match status" value="1"/>
</dbReference>
<evidence type="ECO:0000313" key="11">
    <source>
        <dbReference type="EMBL" id="KRL37709.1"/>
    </source>
</evidence>
<dbReference type="AlphaFoldDB" id="A0A0R1PYW8"/>
<dbReference type="UniPathway" id="UPA00035">
    <property type="reaction ID" value="UER00042"/>
</dbReference>
<dbReference type="STRING" id="1423812.FD20_GL002549"/>
<evidence type="ECO:0000256" key="7">
    <source>
        <dbReference type="ARBA" id="ARBA00023141"/>
    </source>
</evidence>
<keyword evidence="12" id="KW-1185">Reference proteome</keyword>
<keyword evidence="7 9" id="KW-0057">Aromatic amino acid biosynthesis</keyword>
<dbReference type="GO" id="GO:0004640">
    <property type="term" value="F:phosphoribosylanthranilate isomerase activity"/>
    <property type="evidence" value="ECO:0007669"/>
    <property type="project" value="UniProtKB-UniRule"/>
</dbReference>
<comment type="pathway">
    <text evidence="2 9">Amino-acid biosynthesis; L-tryptophan biosynthesis; L-tryptophan from chorismate: step 3/5.</text>
</comment>
<evidence type="ECO:0000256" key="6">
    <source>
        <dbReference type="ARBA" id="ARBA00022822"/>
    </source>
</evidence>
<dbReference type="InterPro" id="IPR011060">
    <property type="entry name" value="RibuloseP-bd_barrel"/>
</dbReference>
<dbReference type="PATRIC" id="fig|1423812.3.peg.2707"/>
<dbReference type="Gene3D" id="3.20.20.70">
    <property type="entry name" value="Aldolase class I"/>
    <property type="match status" value="1"/>
</dbReference>
<feature type="domain" description="N-(5'phosphoribosyl) anthranilate isomerase (PRAI)" evidence="10">
    <location>
        <begin position="3"/>
        <end position="180"/>
    </location>
</feature>
<gene>
    <name evidence="9" type="primary">trpF</name>
    <name evidence="11" type="ORF">FD20_GL002549</name>
</gene>
<evidence type="ECO:0000313" key="12">
    <source>
        <dbReference type="Proteomes" id="UP000051155"/>
    </source>
</evidence>
<dbReference type="InterPro" id="IPR013785">
    <property type="entry name" value="Aldolase_TIM"/>
</dbReference>
<dbReference type="InterPro" id="IPR001240">
    <property type="entry name" value="PRAI_dom"/>
</dbReference>
<dbReference type="InterPro" id="IPR044643">
    <property type="entry name" value="TrpF_fam"/>
</dbReference>
<keyword evidence="5 9" id="KW-0028">Amino-acid biosynthesis</keyword>
<comment type="similarity">
    <text evidence="9">Belongs to the TrpF family.</text>
</comment>
<evidence type="ECO:0000256" key="2">
    <source>
        <dbReference type="ARBA" id="ARBA00004664"/>
    </source>
</evidence>
<evidence type="ECO:0000256" key="3">
    <source>
        <dbReference type="ARBA" id="ARBA00012572"/>
    </source>
</evidence>
<proteinExistence type="inferred from homology"/>
<evidence type="ECO:0000256" key="1">
    <source>
        <dbReference type="ARBA" id="ARBA00001164"/>
    </source>
</evidence>
<dbReference type="Pfam" id="PF00697">
    <property type="entry name" value="PRAI"/>
    <property type="match status" value="1"/>
</dbReference>
<evidence type="ECO:0000259" key="10">
    <source>
        <dbReference type="Pfam" id="PF00697"/>
    </source>
</evidence>
<evidence type="ECO:0000256" key="8">
    <source>
        <dbReference type="ARBA" id="ARBA00023235"/>
    </source>
</evidence>
<dbReference type="HAMAP" id="MF_00135">
    <property type="entry name" value="PRAI"/>
    <property type="match status" value="1"/>
</dbReference>
<name>A0A0R1PYW8_9LACO</name>
<dbReference type="CDD" id="cd00405">
    <property type="entry name" value="PRAI"/>
    <property type="match status" value="1"/>
</dbReference>
<evidence type="ECO:0000256" key="5">
    <source>
        <dbReference type="ARBA" id="ARBA00022605"/>
    </source>
</evidence>
<comment type="caution">
    <text evidence="11">The sequence shown here is derived from an EMBL/GenBank/DDBJ whole genome shotgun (WGS) entry which is preliminary data.</text>
</comment>
<protein>
    <recommendedName>
        <fullName evidence="4 9">N-(5'-phosphoribosyl)anthranilate isomerase</fullName>
        <shortName evidence="9">PRAI</shortName>
        <ecNumber evidence="3 9">5.3.1.24</ecNumber>
    </recommendedName>
</protein>
<reference evidence="11 12" key="1">
    <citation type="journal article" date="2015" name="Genome Announc.">
        <title>Expanding the biotechnology potential of lactobacilli through comparative genomics of 213 strains and associated genera.</title>
        <authorList>
            <person name="Sun Z."/>
            <person name="Harris H.M."/>
            <person name="McCann A."/>
            <person name="Guo C."/>
            <person name="Argimon S."/>
            <person name="Zhang W."/>
            <person name="Yang X."/>
            <person name="Jeffery I.B."/>
            <person name="Cooney J.C."/>
            <person name="Kagawa T.F."/>
            <person name="Liu W."/>
            <person name="Song Y."/>
            <person name="Salvetti E."/>
            <person name="Wrobel A."/>
            <person name="Rasinkangas P."/>
            <person name="Parkhill J."/>
            <person name="Rea M.C."/>
            <person name="O'Sullivan O."/>
            <person name="Ritari J."/>
            <person name="Douillard F.P."/>
            <person name="Paul Ross R."/>
            <person name="Yang R."/>
            <person name="Briner A.E."/>
            <person name="Felis G.E."/>
            <person name="de Vos W.M."/>
            <person name="Barrangou R."/>
            <person name="Klaenhammer T.R."/>
            <person name="Caufield P.W."/>
            <person name="Cui Y."/>
            <person name="Zhang H."/>
            <person name="O'Toole P.W."/>
        </authorList>
    </citation>
    <scope>NUCLEOTIDE SEQUENCE [LARGE SCALE GENOMIC DNA]</scope>
    <source>
        <strain evidence="11 12">DSM 19971</strain>
    </source>
</reference>
<dbReference type="GO" id="GO:0000162">
    <property type="term" value="P:L-tryptophan biosynthetic process"/>
    <property type="evidence" value="ECO:0007669"/>
    <property type="project" value="UniProtKB-UniRule"/>
</dbReference>
<dbReference type="EMBL" id="AZEG01000009">
    <property type="protein sequence ID" value="KRL37709.1"/>
    <property type="molecule type" value="Genomic_DNA"/>
</dbReference>